<reference evidence="1 2" key="1">
    <citation type="submission" date="2019-04" db="EMBL/GenBank/DDBJ databases">
        <title>Friends and foes A comparative genomics study of 23 Aspergillus species from section Flavi.</title>
        <authorList>
            <consortium name="DOE Joint Genome Institute"/>
            <person name="Kjaerbolling I."/>
            <person name="Vesth T."/>
            <person name="Frisvad J.C."/>
            <person name="Nybo J.L."/>
            <person name="Theobald S."/>
            <person name="Kildgaard S."/>
            <person name="Isbrandt T."/>
            <person name="Kuo A."/>
            <person name="Sato A."/>
            <person name="Lyhne E.K."/>
            <person name="Kogle M.E."/>
            <person name="Wiebenga A."/>
            <person name="Kun R.S."/>
            <person name="Lubbers R.J."/>
            <person name="Makela M.R."/>
            <person name="Barry K."/>
            <person name="Chovatia M."/>
            <person name="Clum A."/>
            <person name="Daum C."/>
            <person name="Haridas S."/>
            <person name="He G."/>
            <person name="LaButti K."/>
            <person name="Lipzen A."/>
            <person name="Mondo S."/>
            <person name="Riley R."/>
            <person name="Salamov A."/>
            <person name="Simmons B.A."/>
            <person name="Magnuson J.K."/>
            <person name="Henrissat B."/>
            <person name="Mortensen U.H."/>
            <person name="Larsen T.O."/>
            <person name="Devries R.P."/>
            <person name="Grigoriev I.V."/>
            <person name="Machida M."/>
            <person name="Baker S.E."/>
            <person name="Andersen M.R."/>
        </authorList>
    </citation>
    <scope>NUCLEOTIDE SEQUENCE [LARGE SCALE GENOMIC DNA]</scope>
    <source>
        <strain evidence="1 2">CBS 117626</strain>
    </source>
</reference>
<evidence type="ECO:0000313" key="1">
    <source>
        <dbReference type="EMBL" id="KAE8155772.1"/>
    </source>
</evidence>
<proteinExistence type="predicted"/>
<keyword evidence="2" id="KW-1185">Reference proteome</keyword>
<dbReference type="AlphaFoldDB" id="A0A5N6UB16"/>
<organism evidence="1 2">
    <name type="scientific">Aspergillus tamarii</name>
    <dbReference type="NCBI Taxonomy" id="41984"/>
    <lineage>
        <taxon>Eukaryota</taxon>
        <taxon>Fungi</taxon>
        <taxon>Dikarya</taxon>
        <taxon>Ascomycota</taxon>
        <taxon>Pezizomycotina</taxon>
        <taxon>Eurotiomycetes</taxon>
        <taxon>Eurotiomycetidae</taxon>
        <taxon>Eurotiales</taxon>
        <taxon>Aspergillaceae</taxon>
        <taxon>Aspergillus</taxon>
        <taxon>Aspergillus subgen. Circumdati</taxon>
    </lineage>
</organism>
<dbReference type="OrthoDB" id="10453383at2759"/>
<gene>
    <name evidence="1" type="ORF">BDV40DRAFT_105721</name>
</gene>
<sequence length="120" mass="13523">MMHVPSHHHYLYETRLYKLVYRYLSGSALYARVVSPRSTAVASSCYLTLAVYNSCIYSQKADNKCSCSENKCTPDSPVRRASGTCRKNQQVSDARVKLVPPSEVDIPLAYSLLHSWSDET</sequence>
<evidence type="ECO:0000313" key="2">
    <source>
        <dbReference type="Proteomes" id="UP000326950"/>
    </source>
</evidence>
<accession>A0A5N6UB16</accession>
<protein>
    <submittedName>
        <fullName evidence="1">Uncharacterized protein</fullName>
    </submittedName>
</protein>
<dbReference type="Proteomes" id="UP000326950">
    <property type="component" value="Unassembled WGS sequence"/>
</dbReference>
<dbReference type="EMBL" id="ML738803">
    <property type="protein sequence ID" value="KAE8155772.1"/>
    <property type="molecule type" value="Genomic_DNA"/>
</dbReference>
<name>A0A5N6UB16_ASPTM</name>